<evidence type="ECO:0000256" key="5">
    <source>
        <dbReference type="ARBA" id="ARBA00022801"/>
    </source>
</evidence>
<dbReference type="GO" id="GO:0005829">
    <property type="term" value="C:cytosol"/>
    <property type="evidence" value="ECO:0007669"/>
    <property type="project" value="TreeGrafter"/>
</dbReference>
<evidence type="ECO:0000313" key="8">
    <source>
        <dbReference type="EMBL" id="CBW85176.1"/>
    </source>
</evidence>
<dbReference type="Gene3D" id="3.20.20.140">
    <property type="entry name" value="Metal-dependent hydrolases"/>
    <property type="match status" value="1"/>
</dbReference>
<evidence type="ECO:0000256" key="6">
    <source>
        <dbReference type="ARBA" id="ARBA00022833"/>
    </source>
</evidence>
<dbReference type="GO" id="GO:0046872">
    <property type="term" value="F:metal ion binding"/>
    <property type="evidence" value="ECO:0007669"/>
    <property type="project" value="UniProtKB-KW"/>
</dbReference>
<dbReference type="GO" id="GO:0004000">
    <property type="term" value="F:adenosine deaminase activity"/>
    <property type="evidence" value="ECO:0007669"/>
    <property type="project" value="TreeGrafter"/>
</dbReference>
<proteinExistence type="inferred from homology"/>
<dbReference type="GeneID" id="57075682"/>
<dbReference type="InterPro" id="IPR001365">
    <property type="entry name" value="A_deaminase_dom"/>
</dbReference>
<comment type="cofactor">
    <cofactor evidence="1">
        <name>Zn(2+)</name>
        <dbReference type="ChEBI" id="CHEBI:29105"/>
    </cofactor>
</comment>
<keyword evidence="5" id="KW-0378">Hydrolase</keyword>
<dbReference type="PANTHER" id="PTHR11409:SF43">
    <property type="entry name" value="ADENOSINE DEAMINASE"/>
    <property type="match status" value="1"/>
</dbReference>
<dbReference type="EC" id="3.5.4.4" evidence="3"/>
<dbReference type="HOGENOM" id="CLU_039228_0_0_9"/>
<dbReference type="RefSeq" id="WP_014092196.1">
    <property type="nucleotide sequence ID" value="NC_016011.1"/>
</dbReference>
<dbReference type="InterPro" id="IPR032466">
    <property type="entry name" value="Metal_Hydrolase"/>
</dbReference>
<dbReference type="Pfam" id="PF00962">
    <property type="entry name" value="A_deaminase"/>
    <property type="match status" value="1"/>
</dbReference>
<dbReference type="NCBIfam" id="TIGR01430">
    <property type="entry name" value="aden_deam"/>
    <property type="match status" value="1"/>
</dbReference>
<dbReference type="SUPFAM" id="SSF51556">
    <property type="entry name" value="Metallo-dependent hydrolases"/>
    <property type="match status" value="1"/>
</dbReference>
<protein>
    <recommendedName>
        <fullName evidence="3">adenosine deaminase</fullName>
        <ecNumber evidence="3">3.5.4.4</ecNumber>
    </recommendedName>
</protein>
<dbReference type="GO" id="GO:0043103">
    <property type="term" value="P:hypoxanthine salvage"/>
    <property type="evidence" value="ECO:0007669"/>
    <property type="project" value="TreeGrafter"/>
</dbReference>
<comment type="similarity">
    <text evidence="2">Belongs to the metallo-dependent hydrolases superfamily. Adenosine and AMP deaminases family.</text>
</comment>
<dbReference type="InterPro" id="IPR006330">
    <property type="entry name" value="Ado/ade_deaminase"/>
</dbReference>
<name>G2ZD16_LISIP</name>
<dbReference type="GO" id="GO:0006154">
    <property type="term" value="P:adenosine catabolic process"/>
    <property type="evidence" value="ECO:0007669"/>
    <property type="project" value="TreeGrafter"/>
</dbReference>
<accession>G2ZD16</accession>
<dbReference type="AlphaFoldDB" id="G2ZD16"/>
<evidence type="ECO:0000256" key="1">
    <source>
        <dbReference type="ARBA" id="ARBA00001947"/>
    </source>
</evidence>
<dbReference type="KEGG" id="liv:LIV_0695"/>
<dbReference type="PANTHER" id="PTHR11409">
    <property type="entry name" value="ADENOSINE DEAMINASE"/>
    <property type="match status" value="1"/>
</dbReference>
<dbReference type="EMBL" id="FR687253">
    <property type="protein sequence ID" value="CBW85176.1"/>
    <property type="molecule type" value="Genomic_DNA"/>
</dbReference>
<dbReference type="GO" id="GO:0046103">
    <property type="term" value="P:inosine biosynthetic process"/>
    <property type="evidence" value="ECO:0007669"/>
    <property type="project" value="TreeGrafter"/>
</dbReference>
<gene>
    <name evidence="8" type="ordered locus">LIV_0695</name>
</gene>
<evidence type="ECO:0000259" key="7">
    <source>
        <dbReference type="Pfam" id="PF00962"/>
    </source>
</evidence>
<reference evidence="8 9" key="1">
    <citation type="journal article" date="2011" name="J. Bacteriol.">
        <title>Complete genome sequence of the animal pathogen Listeria ivanovii, which provides insights into host specificities and evolution of the genus Listeria.</title>
        <authorList>
            <person name="Buchrieser C."/>
            <person name="Rusniok C."/>
            <person name="Garrido P."/>
            <person name="Hain T."/>
            <person name="Scortti M."/>
            <person name="Lampidis R."/>
            <person name="Karst U."/>
            <person name="Chakraborty T."/>
            <person name="Cossart P."/>
            <person name="Kreft J."/>
            <person name="Vazquez-Boland J.A."/>
            <person name="Goebel W."/>
            <person name="Glaser P."/>
        </authorList>
    </citation>
    <scope>NUCLEOTIDE SEQUENCE [LARGE SCALE GENOMIC DNA]</scope>
    <source>
        <strain evidence="9">ATCC BAA-678 / PAM 55</strain>
    </source>
</reference>
<keyword evidence="4" id="KW-0479">Metal-binding</keyword>
<organism evidence="8 9">
    <name type="scientific">Listeria ivanovii (strain ATCC BAA-678 / PAM 55)</name>
    <dbReference type="NCBI Taxonomy" id="881621"/>
    <lineage>
        <taxon>Bacteria</taxon>
        <taxon>Bacillati</taxon>
        <taxon>Bacillota</taxon>
        <taxon>Bacilli</taxon>
        <taxon>Bacillales</taxon>
        <taxon>Listeriaceae</taxon>
        <taxon>Listeria</taxon>
    </lineage>
</organism>
<dbReference type="OrthoDB" id="9779574at2"/>
<keyword evidence="6" id="KW-0862">Zinc</keyword>
<dbReference type="Proteomes" id="UP000001286">
    <property type="component" value="Chromosome"/>
</dbReference>
<evidence type="ECO:0000256" key="2">
    <source>
        <dbReference type="ARBA" id="ARBA00006676"/>
    </source>
</evidence>
<dbReference type="eggNOG" id="COG1816">
    <property type="taxonomic scope" value="Bacteria"/>
</dbReference>
<feature type="domain" description="Adenosine deaminase" evidence="7">
    <location>
        <begin position="10"/>
        <end position="331"/>
    </location>
</feature>
<evidence type="ECO:0000256" key="3">
    <source>
        <dbReference type="ARBA" id="ARBA00012784"/>
    </source>
</evidence>
<evidence type="ECO:0000313" key="9">
    <source>
        <dbReference type="Proteomes" id="UP000001286"/>
    </source>
</evidence>
<evidence type="ECO:0000256" key="4">
    <source>
        <dbReference type="ARBA" id="ARBA00022723"/>
    </source>
</evidence>
<sequence length="334" mass="37364">MNEQHIKVIPKVELHCHLDGSIRIETLRKVYEIQGNPLGFSDERLQQMTVAAAHCTLTKYIDCFRLVSSGLHTKEALQLALLDVVEQASLENIIYMEIRLSPLHLRTVTFSMEEVAEALINACQIAEKHYSIKIGLIFCCMRRQLEKSNLAVINLAKKYLGMGVVAIDLAGDEGRYPTKDYQSLFTYASRIGVPYTIHAGETGNLSSVLTALEFGASRIGHGIALAQSQQAMEKAVKQEVLLEMCPVCNIQTGAAQNWQSYPVDTFIRNKLPICFNTDNRTVSNTTLTNEFLQVNQHCFALSEELLLKQAKTALAHSFTDDTTKQVLKKQLIMT</sequence>